<dbReference type="Pfam" id="PF01451">
    <property type="entry name" value="LMWPc"/>
    <property type="match status" value="1"/>
</dbReference>
<dbReference type="Gene3D" id="3.40.50.2300">
    <property type="match status" value="1"/>
</dbReference>
<evidence type="ECO:0000313" key="3">
    <source>
        <dbReference type="EMBL" id="RKG47637.1"/>
    </source>
</evidence>
<dbReference type="InterPro" id="IPR036196">
    <property type="entry name" value="Ptyr_pPase_sf"/>
</dbReference>
<evidence type="ECO:0000313" key="4">
    <source>
        <dbReference type="Proteomes" id="UP000281084"/>
    </source>
</evidence>
<organism evidence="3 4">
    <name type="scientific">Acinetobacter cumulans</name>
    <dbReference type="NCBI Taxonomy" id="2136182"/>
    <lineage>
        <taxon>Bacteria</taxon>
        <taxon>Pseudomonadati</taxon>
        <taxon>Pseudomonadota</taxon>
        <taxon>Gammaproteobacteria</taxon>
        <taxon>Moraxellales</taxon>
        <taxon>Moraxellaceae</taxon>
        <taxon>Acinetobacter</taxon>
    </lineage>
</organism>
<dbReference type="AlphaFoldDB" id="A0A3A8FL02"/>
<dbReference type="RefSeq" id="WP_120368383.1">
    <property type="nucleotide sequence ID" value="NZ_RAXZ01000052.1"/>
</dbReference>
<dbReference type="PANTHER" id="PTHR43428">
    <property type="entry name" value="ARSENATE REDUCTASE"/>
    <property type="match status" value="1"/>
</dbReference>
<sequence>MNFLFLCTGNSCRSILSEALFNARAPQGFSACSAGSQPSGKVHPLSLRTLQSLNISTEGLWSKNMQDCEQFNPEIVVTVCGSAAEEPCPLYLGNAIKVHWGLEDPSHLDCAEDEKMQAFMQTVEHIQRRFDAFFALDLNLLSQEDLMIELNKIGQID</sequence>
<comment type="caution">
    <text evidence="3">The sequence shown here is derived from an EMBL/GenBank/DDBJ whole genome shotgun (WGS) entry which is preliminary data.</text>
</comment>
<accession>A0A3A8FL02</accession>
<feature type="domain" description="Phosphotyrosine protein phosphatase I" evidence="2">
    <location>
        <begin position="1"/>
        <end position="136"/>
    </location>
</feature>
<dbReference type="Proteomes" id="UP000281084">
    <property type="component" value="Unassembled WGS sequence"/>
</dbReference>
<protein>
    <submittedName>
        <fullName evidence="3">Arsenate reductase ArsC</fullName>
    </submittedName>
</protein>
<name>A0A3A8FL02_9GAMM</name>
<dbReference type="PANTHER" id="PTHR43428:SF1">
    <property type="entry name" value="ARSENATE REDUCTASE"/>
    <property type="match status" value="1"/>
</dbReference>
<evidence type="ECO:0000256" key="1">
    <source>
        <dbReference type="ARBA" id="ARBA00022849"/>
    </source>
</evidence>
<dbReference type="EMBL" id="RAXZ01000052">
    <property type="protein sequence ID" value="RKG47637.1"/>
    <property type="molecule type" value="Genomic_DNA"/>
</dbReference>
<keyword evidence="1" id="KW-0059">Arsenical resistance</keyword>
<dbReference type="SUPFAM" id="SSF52788">
    <property type="entry name" value="Phosphotyrosine protein phosphatases I"/>
    <property type="match status" value="1"/>
</dbReference>
<dbReference type="SMART" id="SM00226">
    <property type="entry name" value="LMWPc"/>
    <property type="match status" value="1"/>
</dbReference>
<dbReference type="CDD" id="cd16345">
    <property type="entry name" value="LMWP_ArsC"/>
    <property type="match status" value="1"/>
</dbReference>
<proteinExistence type="predicted"/>
<reference evidence="3 4" key="1">
    <citation type="submission" date="2018-09" db="EMBL/GenBank/DDBJ databases">
        <title>The draft genome of Acinetobacter spp. strains.</title>
        <authorList>
            <person name="Qin J."/>
            <person name="Feng Y."/>
            <person name="Zong Z."/>
        </authorList>
    </citation>
    <scope>NUCLEOTIDE SEQUENCE [LARGE SCALE GENOMIC DNA]</scope>
    <source>
        <strain evidence="3 4">WCHAc060002</strain>
    </source>
</reference>
<dbReference type="GO" id="GO:0046685">
    <property type="term" value="P:response to arsenic-containing substance"/>
    <property type="evidence" value="ECO:0007669"/>
    <property type="project" value="UniProtKB-KW"/>
</dbReference>
<evidence type="ECO:0000259" key="2">
    <source>
        <dbReference type="SMART" id="SM00226"/>
    </source>
</evidence>
<gene>
    <name evidence="3" type="ORF">D7V64_16505</name>
</gene>
<dbReference type="InterPro" id="IPR023485">
    <property type="entry name" value="Ptyr_pPase"/>
</dbReference>